<organism evidence="1 2">
    <name type="scientific">Mycobacterium tuberculosis</name>
    <dbReference type="NCBI Taxonomy" id="1773"/>
    <lineage>
        <taxon>Bacteria</taxon>
        <taxon>Bacillati</taxon>
        <taxon>Actinomycetota</taxon>
        <taxon>Actinomycetes</taxon>
        <taxon>Mycobacteriales</taxon>
        <taxon>Mycobacteriaceae</taxon>
        <taxon>Mycobacterium</taxon>
        <taxon>Mycobacterium tuberculosis complex</taxon>
    </lineage>
</organism>
<evidence type="ECO:0000313" key="1">
    <source>
        <dbReference type="EMBL" id="CFE48914.1"/>
    </source>
</evidence>
<dbReference type="Proteomes" id="UP000048289">
    <property type="component" value="Unassembled WGS sequence"/>
</dbReference>
<reference evidence="1 2" key="1">
    <citation type="submission" date="2015-03" db="EMBL/GenBank/DDBJ databases">
        <authorList>
            <consortium name="Pathogen Informatics"/>
        </authorList>
    </citation>
    <scope>NUCLEOTIDE SEQUENCE [LARGE SCALE GENOMIC DNA]</scope>
    <source>
        <strain evidence="1 2">G09901357</strain>
    </source>
</reference>
<accession>A0A654TJW2</accession>
<dbReference type="EMBL" id="CFOE01001205">
    <property type="protein sequence ID" value="CFE48914.1"/>
    <property type="molecule type" value="Genomic_DNA"/>
</dbReference>
<evidence type="ECO:0000313" key="2">
    <source>
        <dbReference type="Proteomes" id="UP000048289"/>
    </source>
</evidence>
<protein>
    <submittedName>
        <fullName evidence="1">Uncharacterized protein</fullName>
    </submittedName>
</protein>
<dbReference type="AlphaFoldDB" id="A0A654TJW2"/>
<proteinExistence type="predicted"/>
<name>A0A654TJW2_MYCTX</name>
<sequence>MVPGVPSYRATPAIRSSRMAVSPVSAPTGLAAPRHILMPLYAAGLWLAVNIAPGQSNSPEAK</sequence>
<gene>
    <name evidence="1" type="ORF">ERS007681_04591</name>
</gene>